<evidence type="ECO:0000256" key="1">
    <source>
        <dbReference type="SAM" id="Phobius"/>
    </source>
</evidence>
<reference evidence="2 3" key="1">
    <citation type="submission" date="2018-11" db="EMBL/GenBank/DDBJ databases">
        <title>Sequencing the genomes of 1000 actinobacteria strains.</title>
        <authorList>
            <person name="Klenk H.-P."/>
        </authorList>
    </citation>
    <scope>NUCLEOTIDE SEQUENCE [LARGE SCALE GENOMIC DNA]</scope>
    <source>
        <strain evidence="2 3">DSM 44254</strain>
    </source>
</reference>
<evidence type="ECO:0000313" key="3">
    <source>
        <dbReference type="Proteomes" id="UP000272400"/>
    </source>
</evidence>
<dbReference type="EMBL" id="RJKE01000001">
    <property type="protein sequence ID" value="ROO84533.1"/>
    <property type="molecule type" value="Genomic_DNA"/>
</dbReference>
<organism evidence="2 3">
    <name type="scientific">Actinocorallia herbida</name>
    <dbReference type="NCBI Taxonomy" id="58109"/>
    <lineage>
        <taxon>Bacteria</taxon>
        <taxon>Bacillati</taxon>
        <taxon>Actinomycetota</taxon>
        <taxon>Actinomycetes</taxon>
        <taxon>Streptosporangiales</taxon>
        <taxon>Thermomonosporaceae</taxon>
        <taxon>Actinocorallia</taxon>
    </lineage>
</organism>
<feature type="transmembrane region" description="Helical" evidence="1">
    <location>
        <begin position="6"/>
        <end position="28"/>
    </location>
</feature>
<keyword evidence="1" id="KW-0812">Transmembrane</keyword>
<proteinExistence type="predicted"/>
<accession>A0A3N1CT95</accession>
<gene>
    <name evidence="2" type="ORF">EDD29_2060</name>
</gene>
<sequence length="64" mass="7176">MSNNAFVAWLAGIILFTGAAIVFGFGWWGPNMRMWQECGADQTFAVMRGVFEKPDALTCFALRR</sequence>
<evidence type="ECO:0000313" key="2">
    <source>
        <dbReference type="EMBL" id="ROO84533.1"/>
    </source>
</evidence>
<keyword evidence="1" id="KW-0472">Membrane</keyword>
<comment type="caution">
    <text evidence="2">The sequence shown here is derived from an EMBL/GenBank/DDBJ whole genome shotgun (WGS) entry which is preliminary data.</text>
</comment>
<dbReference type="AlphaFoldDB" id="A0A3N1CT95"/>
<keyword evidence="3" id="KW-1185">Reference proteome</keyword>
<protein>
    <submittedName>
        <fullName evidence="2">Uncharacterized protein</fullName>
    </submittedName>
</protein>
<dbReference type="RefSeq" id="WP_123664138.1">
    <property type="nucleotide sequence ID" value="NZ_RJKE01000001.1"/>
</dbReference>
<keyword evidence="1" id="KW-1133">Transmembrane helix</keyword>
<dbReference type="Proteomes" id="UP000272400">
    <property type="component" value="Unassembled WGS sequence"/>
</dbReference>
<name>A0A3N1CT95_9ACTN</name>